<evidence type="ECO:0000256" key="2">
    <source>
        <dbReference type="SAM" id="MobiDB-lite"/>
    </source>
</evidence>
<sequence length="299" mass="32850">MEEKLAKLKEVRGSAEMANKLLMEQLEPGQQQTDKESKLELEVTQLQESFERATEKVRNYVKKYDERRSGINISEGGDVSAGGITSQGLCEGVTLPRLPSSPAFNYYYVEEWPPPRRQGSGWLQRQKIQPYAYYGHGTVQQCQHQEVYFDYFVPANTVGPDLHQEQWLPVMLPPTTVVTYLGETGAPPSSEMVPLRESATTTTGNPRGISRCRLTVQTCGYVVGWEGSRMGAVAASAPTIAESKRRLTIGCALGDSGWQQAVAVRVPVNKEGSWSGSASSLRGSGTSSLETSTKYTPCD</sequence>
<feature type="compositionally biased region" description="Low complexity" evidence="2">
    <location>
        <begin position="272"/>
        <end position="293"/>
    </location>
</feature>
<feature type="region of interest" description="Disordered" evidence="2">
    <location>
        <begin position="271"/>
        <end position="299"/>
    </location>
</feature>
<proteinExistence type="predicted"/>
<keyword evidence="1" id="KW-0175">Coiled coil</keyword>
<gene>
    <name evidence="3" type="ORF">HPB51_003189</name>
</gene>
<name>A0A9J6EKP1_RHIMP</name>
<keyword evidence="4" id="KW-1185">Reference proteome</keyword>
<feature type="coiled-coil region" evidence="1">
    <location>
        <begin position="36"/>
        <end position="63"/>
    </location>
</feature>
<organism evidence="3 4">
    <name type="scientific">Rhipicephalus microplus</name>
    <name type="common">Cattle tick</name>
    <name type="synonym">Boophilus microplus</name>
    <dbReference type="NCBI Taxonomy" id="6941"/>
    <lineage>
        <taxon>Eukaryota</taxon>
        <taxon>Metazoa</taxon>
        <taxon>Ecdysozoa</taxon>
        <taxon>Arthropoda</taxon>
        <taxon>Chelicerata</taxon>
        <taxon>Arachnida</taxon>
        <taxon>Acari</taxon>
        <taxon>Parasitiformes</taxon>
        <taxon>Ixodida</taxon>
        <taxon>Ixodoidea</taxon>
        <taxon>Ixodidae</taxon>
        <taxon>Rhipicephalinae</taxon>
        <taxon>Rhipicephalus</taxon>
        <taxon>Boophilus</taxon>
    </lineage>
</organism>
<dbReference type="Proteomes" id="UP000821866">
    <property type="component" value="Chromosome 11"/>
</dbReference>
<protein>
    <submittedName>
        <fullName evidence="3">Uncharacterized protein</fullName>
    </submittedName>
</protein>
<evidence type="ECO:0000256" key="1">
    <source>
        <dbReference type="SAM" id="Coils"/>
    </source>
</evidence>
<evidence type="ECO:0000313" key="3">
    <source>
        <dbReference type="EMBL" id="KAH8034902.1"/>
    </source>
</evidence>
<dbReference type="AlphaFoldDB" id="A0A9J6EKP1"/>
<dbReference type="EMBL" id="JABSTU010000003">
    <property type="protein sequence ID" value="KAH8034902.1"/>
    <property type="molecule type" value="Genomic_DNA"/>
</dbReference>
<accession>A0A9J6EKP1</accession>
<reference evidence="3" key="1">
    <citation type="journal article" date="2020" name="Cell">
        <title>Large-Scale Comparative Analyses of Tick Genomes Elucidate Their Genetic Diversity and Vector Capacities.</title>
        <authorList>
            <consortium name="Tick Genome and Microbiome Consortium (TIGMIC)"/>
            <person name="Jia N."/>
            <person name="Wang J."/>
            <person name="Shi W."/>
            <person name="Du L."/>
            <person name="Sun Y."/>
            <person name="Zhan W."/>
            <person name="Jiang J.F."/>
            <person name="Wang Q."/>
            <person name="Zhang B."/>
            <person name="Ji P."/>
            <person name="Bell-Sakyi L."/>
            <person name="Cui X.M."/>
            <person name="Yuan T.T."/>
            <person name="Jiang B.G."/>
            <person name="Yang W.F."/>
            <person name="Lam T.T."/>
            <person name="Chang Q.C."/>
            <person name="Ding S.J."/>
            <person name="Wang X.J."/>
            <person name="Zhu J.G."/>
            <person name="Ruan X.D."/>
            <person name="Zhao L."/>
            <person name="Wei J.T."/>
            <person name="Ye R.Z."/>
            <person name="Que T.C."/>
            <person name="Du C.H."/>
            <person name="Zhou Y.H."/>
            <person name="Cheng J.X."/>
            <person name="Dai P.F."/>
            <person name="Guo W.B."/>
            <person name="Han X.H."/>
            <person name="Huang E.J."/>
            <person name="Li L.F."/>
            <person name="Wei W."/>
            <person name="Gao Y.C."/>
            <person name="Liu J.Z."/>
            <person name="Shao H.Z."/>
            <person name="Wang X."/>
            <person name="Wang C.C."/>
            <person name="Yang T.C."/>
            <person name="Huo Q.B."/>
            <person name="Li W."/>
            <person name="Chen H.Y."/>
            <person name="Chen S.E."/>
            <person name="Zhou L.G."/>
            <person name="Ni X.B."/>
            <person name="Tian J.H."/>
            <person name="Sheng Y."/>
            <person name="Liu T."/>
            <person name="Pan Y.S."/>
            <person name="Xia L.Y."/>
            <person name="Li J."/>
            <person name="Zhao F."/>
            <person name="Cao W.C."/>
        </authorList>
    </citation>
    <scope>NUCLEOTIDE SEQUENCE</scope>
    <source>
        <strain evidence="3">Rmic-2018</strain>
    </source>
</reference>
<reference evidence="3" key="2">
    <citation type="submission" date="2021-09" db="EMBL/GenBank/DDBJ databases">
        <authorList>
            <person name="Jia N."/>
            <person name="Wang J."/>
            <person name="Shi W."/>
            <person name="Du L."/>
            <person name="Sun Y."/>
            <person name="Zhan W."/>
            <person name="Jiang J."/>
            <person name="Wang Q."/>
            <person name="Zhang B."/>
            <person name="Ji P."/>
            <person name="Sakyi L.B."/>
            <person name="Cui X."/>
            <person name="Yuan T."/>
            <person name="Jiang B."/>
            <person name="Yang W."/>
            <person name="Lam T.T.-Y."/>
            <person name="Chang Q."/>
            <person name="Ding S."/>
            <person name="Wang X."/>
            <person name="Zhu J."/>
            <person name="Ruan X."/>
            <person name="Zhao L."/>
            <person name="Wei J."/>
            <person name="Que T."/>
            <person name="Du C."/>
            <person name="Cheng J."/>
            <person name="Dai P."/>
            <person name="Han X."/>
            <person name="Huang E."/>
            <person name="Gao Y."/>
            <person name="Liu J."/>
            <person name="Shao H."/>
            <person name="Ye R."/>
            <person name="Li L."/>
            <person name="Wei W."/>
            <person name="Wang X."/>
            <person name="Wang C."/>
            <person name="Huo Q."/>
            <person name="Li W."/>
            <person name="Guo W."/>
            <person name="Chen H."/>
            <person name="Chen S."/>
            <person name="Zhou L."/>
            <person name="Zhou L."/>
            <person name="Ni X."/>
            <person name="Tian J."/>
            <person name="Zhou Y."/>
            <person name="Sheng Y."/>
            <person name="Liu T."/>
            <person name="Pan Y."/>
            <person name="Xia L."/>
            <person name="Li J."/>
            <person name="Zhao F."/>
            <person name="Cao W."/>
        </authorList>
    </citation>
    <scope>NUCLEOTIDE SEQUENCE</scope>
    <source>
        <strain evidence="3">Rmic-2018</strain>
        <tissue evidence="3">Larvae</tissue>
    </source>
</reference>
<evidence type="ECO:0000313" key="4">
    <source>
        <dbReference type="Proteomes" id="UP000821866"/>
    </source>
</evidence>
<comment type="caution">
    <text evidence="3">The sequence shown here is derived from an EMBL/GenBank/DDBJ whole genome shotgun (WGS) entry which is preliminary data.</text>
</comment>